<keyword evidence="4 5" id="KW-0472">Membrane</keyword>
<name>A0A2V1H229_9GAMM</name>
<dbReference type="InterPro" id="IPR044880">
    <property type="entry name" value="NCX_ion-bd_dom_sf"/>
</dbReference>
<gene>
    <name evidence="7" type="ORF">DC094_02530</name>
</gene>
<sequence>MITAILLTLAGLVLLGWSADKFIGGAAAVAALLGISPTLIGLTIVAIGSSAPEMLVGVIAASEGAGDIVVGNVIGSNITNIALVLGCSALIAPLTTDNAILKREIPQLLLVTLLAAGLLVDGHLDQLDGTILFVGLAVFMIWLIRQGMQQSKSGKAPEVDMPDPMQPKQAWFWLVAGMILLPMGSKMLVSGAVDLARLAGLSELLIGLTIIAIGTSLPELAAAVSSARKGHGEMAIGAVVGSNIFNILAVLGIPGLISPSNVASEAIYRDLPAMVGLTLLLALFLMHGRHRQQLSRRQGALLLSLFIGYMTLLGFQSVS</sequence>
<dbReference type="Pfam" id="PF01699">
    <property type="entry name" value="Na_Ca_ex"/>
    <property type="match status" value="2"/>
</dbReference>
<organism evidence="7 8">
    <name type="scientific">Pelagibaculum spongiae</name>
    <dbReference type="NCBI Taxonomy" id="2080658"/>
    <lineage>
        <taxon>Bacteria</taxon>
        <taxon>Pseudomonadati</taxon>
        <taxon>Pseudomonadota</taxon>
        <taxon>Gammaproteobacteria</taxon>
        <taxon>Oceanospirillales</taxon>
        <taxon>Pelagibaculum</taxon>
    </lineage>
</organism>
<dbReference type="GO" id="GO:0006874">
    <property type="term" value="P:intracellular calcium ion homeostasis"/>
    <property type="evidence" value="ECO:0007669"/>
    <property type="project" value="TreeGrafter"/>
</dbReference>
<evidence type="ECO:0000256" key="5">
    <source>
        <dbReference type="SAM" id="Phobius"/>
    </source>
</evidence>
<dbReference type="Proteomes" id="UP000244906">
    <property type="component" value="Unassembled WGS sequence"/>
</dbReference>
<evidence type="ECO:0000259" key="6">
    <source>
        <dbReference type="Pfam" id="PF01699"/>
    </source>
</evidence>
<accession>A0A2V1H229</accession>
<dbReference type="AlphaFoldDB" id="A0A2V1H229"/>
<feature type="transmembrane region" description="Helical" evidence="5">
    <location>
        <begin position="204"/>
        <end position="224"/>
    </location>
</feature>
<dbReference type="Gene3D" id="1.20.1420.30">
    <property type="entry name" value="NCX, central ion-binding region"/>
    <property type="match status" value="1"/>
</dbReference>
<feature type="domain" description="Sodium/calcium exchanger membrane region" evidence="6">
    <location>
        <begin position="170"/>
        <end position="313"/>
    </location>
</feature>
<dbReference type="GO" id="GO:0005262">
    <property type="term" value="F:calcium channel activity"/>
    <property type="evidence" value="ECO:0007669"/>
    <property type="project" value="TreeGrafter"/>
</dbReference>
<feature type="transmembrane region" description="Helical" evidence="5">
    <location>
        <begin position="81"/>
        <end position="101"/>
    </location>
</feature>
<feature type="transmembrane region" description="Helical" evidence="5">
    <location>
        <begin position="236"/>
        <end position="259"/>
    </location>
</feature>
<evidence type="ECO:0000313" key="7">
    <source>
        <dbReference type="EMBL" id="PVZ72593.1"/>
    </source>
</evidence>
<evidence type="ECO:0000256" key="1">
    <source>
        <dbReference type="ARBA" id="ARBA00004141"/>
    </source>
</evidence>
<dbReference type="GO" id="GO:0008273">
    <property type="term" value="F:calcium, potassium:sodium antiporter activity"/>
    <property type="evidence" value="ECO:0007669"/>
    <property type="project" value="TreeGrafter"/>
</dbReference>
<keyword evidence="2 5" id="KW-0812">Transmembrane</keyword>
<protein>
    <submittedName>
        <fullName evidence="7">Calcium/sodium antiporter</fullName>
    </submittedName>
</protein>
<reference evidence="7 8" key="1">
    <citation type="submission" date="2018-04" db="EMBL/GenBank/DDBJ databases">
        <title>Thalassorhabdus spongiae gen. nov., sp. nov., isolated from a marine sponge in South-West Iceland.</title>
        <authorList>
            <person name="Knobloch S."/>
            <person name="Daussin A."/>
            <person name="Johannsson R."/>
            <person name="Marteinsson V.T."/>
        </authorList>
    </citation>
    <scope>NUCLEOTIDE SEQUENCE [LARGE SCALE GENOMIC DNA]</scope>
    <source>
        <strain evidence="7 8">Hp12</strain>
    </source>
</reference>
<evidence type="ECO:0000256" key="4">
    <source>
        <dbReference type="ARBA" id="ARBA00023136"/>
    </source>
</evidence>
<comment type="caution">
    <text evidence="7">The sequence shown here is derived from an EMBL/GenBank/DDBJ whole genome shotgun (WGS) entry which is preliminary data.</text>
</comment>
<evidence type="ECO:0000256" key="2">
    <source>
        <dbReference type="ARBA" id="ARBA00022692"/>
    </source>
</evidence>
<evidence type="ECO:0000256" key="3">
    <source>
        <dbReference type="ARBA" id="ARBA00022989"/>
    </source>
</evidence>
<feature type="transmembrane region" description="Helical" evidence="5">
    <location>
        <begin position="130"/>
        <end position="148"/>
    </location>
</feature>
<dbReference type="PANTHER" id="PTHR10846">
    <property type="entry name" value="SODIUM/POTASSIUM/CALCIUM EXCHANGER"/>
    <property type="match status" value="1"/>
</dbReference>
<evidence type="ECO:0000313" key="8">
    <source>
        <dbReference type="Proteomes" id="UP000244906"/>
    </source>
</evidence>
<proteinExistence type="predicted"/>
<dbReference type="GO" id="GO:0005886">
    <property type="term" value="C:plasma membrane"/>
    <property type="evidence" value="ECO:0007669"/>
    <property type="project" value="TreeGrafter"/>
</dbReference>
<dbReference type="OrthoDB" id="9794225at2"/>
<dbReference type="EMBL" id="QDDL01000001">
    <property type="protein sequence ID" value="PVZ72593.1"/>
    <property type="molecule type" value="Genomic_DNA"/>
</dbReference>
<keyword evidence="8" id="KW-1185">Reference proteome</keyword>
<dbReference type="RefSeq" id="WP_116686179.1">
    <property type="nucleotide sequence ID" value="NZ_CAWNYD010000001.1"/>
</dbReference>
<comment type="subcellular location">
    <subcellularLocation>
        <location evidence="1">Membrane</location>
        <topology evidence="1">Multi-pass membrane protein</topology>
    </subcellularLocation>
</comment>
<keyword evidence="3 5" id="KW-1133">Transmembrane helix</keyword>
<dbReference type="NCBIfam" id="TIGR00367">
    <property type="entry name" value="calcium/sodium antiporter"/>
    <property type="match status" value="1"/>
</dbReference>
<feature type="transmembrane region" description="Helical" evidence="5">
    <location>
        <begin position="271"/>
        <end position="288"/>
    </location>
</feature>
<dbReference type="PANTHER" id="PTHR10846:SF8">
    <property type="entry name" value="INNER MEMBRANE PROTEIN YRBG"/>
    <property type="match status" value="1"/>
</dbReference>
<dbReference type="InterPro" id="IPR004481">
    <property type="entry name" value="K/Na/Ca-exchanger"/>
</dbReference>
<feature type="domain" description="Sodium/calcium exchanger membrane region" evidence="6">
    <location>
        <begin position="4"/>
        <end position="144"/>
    </location>
</feature>
<dbReference type="InterPro" id="IPR004837">
    <property type="entry name" value="NaCa_Exmemb"/>
</dbReference>
<feature type="transmembrane region" description="Helical" evidence="5">
    <location>
        <begin position="169"/>
        <end position="192"/>
    </location>
</feature>
<feature type="transmembrane region" description="Helical" evidence="5">
    <location>
        <begin position="300"/>
        <end position="318"/>
    </location>
</feature>